<dbReference type="CDD" id="cd00136">
    <property type="entry name" value="PDZ_canonical"/>
    <property type="match status" value="1"/>
</dbReference>
<evidence type="ECO:0000259" key="1">
    <source>
        <dbReference type="PROSITE" id="PS50106"/>
    </source>
</evidence>
<dbReference type="SUPFAM" id="SSF50156">
    <property type="entry name" value="PDZ domain-like"/>
    <property type="match status" value="2"/>
</dbReference>
<dbReference type="Gene3D" id="2.30.42.10">
    <property type="match status" value="2"/>
</dbReference>
<sequence>VTTIEDFVETTIVLKKDKNNELGISVTGGNDTYLEAIVVTDVLGNGAAFQDGRLRKGDVLLAVNDLSLRDISFKEAVKLLHEATSPVRLVVLRENPQTLFTTHQMLTASDIPRKFIMVELRKTSVKDKLGMSFIQRTNGRGVFITYVQPGSIAAQHGQRIMQGDQILEVNGQNVRDKNQKDMAELLLNLDGAIVLLLGRVSTLTTAIQEWVRRKGLLSLRTRTSTWSSCTGNVREKLQAQRPSLPVTKDNGPIWLPPDTPTTRQAFDEYKFTSTDVASASSLSSPRSPLSLLTEDKHAALHETLDDDIEEFHVSGSKSPLLPTIRVTSF</sequence>
<gene>
    <name evidence="3" type="primary">LOC106465844</name>
</gene>
<feature type="domain" description="PDZ" evidence="1">
    <location>
        <begin position="11"/>
        <end position="95"/>
    </location>
</feature>
<feature type="domain" description="PDZ" evidence="1">
    <location>
        <begin position="117"/>
        <end position="201"/>
    </location>
</feature>
<dbReference type="RefSeq" id="XP_013781540.2">
    <property type="nucleotide sequence ID" value="XM_013926086.2"/>
</dbReference>
<dbReference type="PANTHER" id="PTHR19964">
    <property type="entry name" value="MULTIPLE PDZ DOMAIN PROTEIN"/>
    <property type="match status" value="1"/>
</dbReference>
<dbReference type="GeneID" id="106465844"/>
<keyword evidence="2" id="KW-1185">Reference proteome</keyword>
<dbReference type="InterPro" id="IPR001478">
    <property type="entry name" value="PDZ"/>
</dbReference>
<dbReference type="InterPro" id="IPR036034">
    <property type="entry name" value="PDZ_sf"/>
</dbReference>
<evidence type="ECO:0000313" key="2">
    <source>
        <dbReference type="Proteomes" id="UP000694941"/>
    </source>
</evidence>
<dbReference type="SMART" id="SM00228">
    <property type="entry name" value="PDZ"/>
    <property type="match status" value="2"/>
</dbReference>
<dbReference type="Proteomes" id="UP000694941">
    <property type="component" value="Unplaced"/>
</dbReference>
<dbReference type="Pfam" id="PF00595">
    <property type="entry name" value="PDZ"/>
    <property type="match status" value="2"/>
</dbReference>
<accession>A0ABM1BGI0</accession>
<dbReference type="InterPro" id="IPR051342">
    <property type="entry name" value="PDZ_scaffold"/>
</dbReference>
<protein>
    <submittedName>
        <fullName evidence="3">Multiple PDZ domain protein-like</fullName>
    </submittedName>
</protein>
<dbReference type="PANTHER" id="PTHR19964:SF92">
    <property type="entry name" value="PATJ HOMOLOG"/>
    <property type="match status" value="1"/>
</dbReference>
<dbReference type="PROSITE" id="PS50106">
    <property type="entry name" value="PDZ"/>
    <property type="match status" value="2"/>
</dbReference>
<organism evidence="2 3">
    <name type="scientific">Limulus polyphemus</name>
    <name type="common">Atlantic horseshoe crab</name>
    <dbReference type="NCBI Taxonomy" id="6850"/>
    <lineage>
        <taxon>Eukaryota</taxon>
        <taxon>Metazoa</taxon>
        <taxon>Ecdysozoa</taxon>
        <taxon>Arthropoda</taxon>
        <taxon>Chelicerata</taxon>
        <taxon>Merostomata</taxon>
        <taxon>Xiphosura</taxon>
        <taxon>Limulidae</taxon>
        <taxon>Limulus</taxon>
    </lineage>
</organism>
<proteinExistence type="predicted"/>
<reference evidence="3" key="1">
    <citation type="submission" date="2025-08" db="UniProtKB">
        <authorList>
            <consortium name="RefSeq"/>
        </authorList>
    </citation>
    <scope>IDENTIFICATION</scope>
    <source>
        <tissue evidence="3">Muscle</tissue>
    </source>
</reference>
<feature type="non-terminal residue" evidence="3">
    <location>
        <position position="1"/>
    </location>
</feature>
<name>A0ABM1BGI0_LIMPO</name>
<evidence type="ECO:0000313" key="3">
    <source>
        <dbReference type="RefSeq" id="XP_013781540.2"/>
    </source>
</evidence>